<evidence type="ECO:0000256" key="2">
    <source>
        <dbReference type="ARBA" id="ARBA00023125"/>
    </source>
</evidence>
<dbReference type="PANTHER" id="PTHR30146:SF24">
    <property type="entry name" value="XYLOSE OPERON REGULATORY PROTEIN"/>
    <property type="match status" value="1"/>
</dbReference>
<evidence type="ECO:0000313" key="7">
    <source>
        <dbReference type="Proteomes" id="UP000515981"/>
    </source>
</evidence>
<sequence>MKNRVTIRDVAAASNVSVATVSYVLNGKKKVSEETKQKILTVIDELGFVPDLNARGLTVKDTKLLGVVVPQTEPGSKLMFHNIFYSELLGSIEYAARQRGYHVIISATDVTEDYLQLIQERNLAGVIIIGTYQNQFFSELKTLDVPVVLIDSYCKYDYFHKLRIDDENCSNLATEFVIRQGHKKIALVTGHLQEDGVMQKRYKGFLKAIEQNGLEFQKENLYEATVDYESGVNAAKWFVDNKADITAVVATADVLAIGLMKGFYEQGVQVPEDISIIGFDDLDISKYTTPGLTTVKQPISAKGERAVEILIENIENPQMEKVEEVFPVKLIERQSVRKRTEIL</sequence>
<keyword evidence="7" id="KW-1185">Reference proteome</keyword>
<dbReference type="Proteomes" id="UP000515981">
    <property type="component" value="Chromosome"/>
</dbReference>
<protein>
    <submittedName>
        <fullName evidence="6">LacI family DNA-binding transcriptional regulator</fullName>
    </submittedName>
</protein>
<evidence type="ECO:0000259" key="4">
    <source>
        <dbReference type="PROSITE" id="PS50932"/>
    </source>
</evidence>
<keyword evidence="3" id="KW-0804">Transcription</keyword>
<dbReference type="InterPro" id="IPR010982">
    <property type="entry name" value="Lambda_DNA-bd_dom_sf"/>
</dbReference>
<keyword evidence="1" id="KW-0805">Transcription regulation</keyword>
<dbReference type="PROSITE" id="PS50943">
    <property type="entry name" value="HTH_CROC1"/>
    <property type="match status" value="1"/>
</dbReference>
<dbReference type="InterPro" id="IPR001387">
    <property type="entry name" value="Cro/C1-type_HTH"/>
</dbReference>
<organism evidence="6 7">
    <name type="scientific">Simiaoa sunii</name>
    <dbReference type="NCBI Taxonomy" id="2763672"/>
    <lineage>
        <taxon>Bacteria</taxon>
        <taxon>Bacillati</taxon>
        <taxon>Bacillota</taxon>
        <taxon>Clostridia</taxon>
        <taxon>Lachnospirales</taxon>
        <taxon>Lachnospiraceae</taxon>
        <taxon>Simiaoa</taxon>
    </lineage>
</organism>
<dbReference type="Pfam" id="PF00356">
    <property type="entry name" value="LacI"/>
    <property type="match status" value="1"/>
</dbReference>
<name>A0A7G9FUI8_9FIRM</name>
<gene>
    <name evidence="6" type="ORF">H9Q77_14295</name>
</gene>
<dbReference type="GO" id="GO:0000976">
    <property type="term" value="F:transcription cis-regulatory region binding"/>
    <property type="evidence" value="ECO:0007669"/>
    <property type="project" value="TreeGrafter"/>
</dbReference>
<dbReference type="InterPro" id="IPR028082">
    <property type="entry name" value="Peripla_BP_I"/>
</dbReference>
<dbReference type="PANTHER" id="PTHR30146">
    <property type="entry name" value="LACI-RELATED TRANSCRIPTIONAL REPRESSOR"/>
    <property type="match status" value="1"/>
</dbReference>
<dbReference type="Gene3D" id="3.40.50.2300">
    <property type="match status" value="2"/>
</dbReference>
<dbReference type="PROSITE" id="PS00356">
    <property type="entry name" value="HTH_LACI_1"/>
    <property type="match status" value="1"/>
</dbReference>
<evidence type="ECO:0000259" key="5">
    <source>
        <dbReference type="PROSITE" id="PS50943"/>
    </source>
</evidence>
<dbReference type="InterPro" id="IPR046335">
    <property type="entry name" value="LacI/GalR-like_sensor"/>
</dbReference>
<dbReference type="KEGG" id="ssun:H9Q77_14295"/>
<dbReference type="EMBL" id="CP060633">
    <property type="protein sequence ID" value="QNM02220.1"/>
    <property type="molecule type" value="Genomic_DNA"/>
</dbReference>
<accession>A0A7G9FUI8</accession>
<dbReference type="Gene3D" id="1.10.260.40">
    <property type="entry name" value="lambda repressor-like DNA-binding domains"/>
    <property type="match status" value="1"/>
</dbReference>
<feature type="domain" description="HTH cro/C1-type" evidence="5">
    <location>
        <begin position="2"/>
        <end position="49"/>
    </location>
</feature>
<dbReference type="CDD" id="cd01392">
    <property type="entry name" value="HTH_LacI"/>
    <property type="match status" value="1"/>
</dbReference>
<proteinExistence type="predicted"/>
<dbReference type="InterPro" id="IPR000843">
    <property type="entry name" value="HTH_LacI"/>
</dbReference>
<feature type="domain" description="HTH lacI-type" evidence="4">
    <location>
        <begin position="5"/>
        <end position="59"/>
    </location>
</feature>
<keyword evidence="2 6" id="KW-0238">DNA-binding</keyword>
<evidence type="ECO:0000256" key="3">
    <source>
        <dbReference type="ARBA" id="ARBA00023163"/>
    </source>
</evidence>
<dbReference type="PROSITE" id="PS50932">
    <property type="entry name" value="HTH_LACI_2"/>
    <property type="match status" value="1"/>
</dbReference>
<dbReference type="CDD" id="cd06267">
    <property type="entry name" value="PBP1_LacI_sugar_binding-like"/>
    <property type="match status" value="1"/>
</dbReference>
<dbReference type="AlphaFoldDB" id="A0A7G9FUI8"/>
<dbReference type="GO" id="GO:0003700">
    <property type="term" value="F:DNA-binding transcription factor activity"/>
    <property type="evidence" value="ECO:0007669"/>
    <property type="project" value="TreeGrafter"/>
</dbReference>
<evidence type="ECO:0000313" key="6">
    <source>
        <dbReference type="EMBL" id="QNM02220.1"/>
    </source>
</evidence>
<dbReference type="SUPFAM" id="SSF47413">
    <property type="entry name" value="lambda repressor-like DNA-binding domains"/>
    <property type="match status" value="1"/>
</dbReference>
<dbReference type="RefSeq" id="WP_118547679.1">
    <property type="nucleotide sequence ID" value="NZ_CP060633.1"/>
</dbReference>
<evidence type="ECO:0000256" key="1">
    <source>
        <dbReference type="ARBA" id="ARBA00023015"/>
    </source>
</evidence>
<dbReference type="Pfam" id="PF13377">
    <property type="entry name" value="Peripla_BP_3"/>
    <property type="match status" value="1"/>
</dbReference>
<reference evidence="6 7" key="1">
    <citation type="submission" date="2020-08" db="EMBL/GenBank/DDBJ databases">
        <authorList>
            <person name="Liu C."/>
            <person name="Sun Q."/>
        </authorList>
    </citation>
    <scope>NUCLEOTIDE SEQUENCE [LARGE SCALE GENOMIC DNA]</scope>
    <source>
        <strain evidence="6 7">NSJ-8</strain>
    </source>
</reference>
<dbReference type="SUPFAM" id="SSF53822">
    <property type="entry name" value="Periplasmic binding protein-like I"/>
    <property type="match status" value="1"/>
</dbReference>
<dbReference type="SMART" id="SM00354">
    <property type="entry name" value="HTH_LACI"/>
    <property type="match status" value="1"/>
</dbReference>